<dbReference type="PROSITE" id="PS01324">
    <property type="entry name" value="GLYCOSYL_HYDROL_F4"/>
    <property type="match status" value="1"/>
</dbReference>
<dbReference type="GO" id="GO:0046872">
    <property type="term" value="F:metal ion binding"/>
    <property type="evidence" value="ECO:0007669"/>
    <property type="project" value="UniProtKB-KW"/>
</dbReference>
<feature type="site" description="Increases basicity of active site Tyr" evidence="11">
    <location>
        <position position="111"/>
    </location>
</feature>
<dbReference type="InterPro" id="IPR019802">
    <property type="entry name" value="GlycHydrolase_4_CS"/>
</dbReference>
<dbReference type="EMBL" id="CP002869">
    <property type="protein sequence ID" value="AEI40116.1"/>
    <property type="molecule type" value="Genomic_DNA"/>
</dbReference>
<evidence type="ECO:0000256" key="1">
    <source>
        <dbReference type="ARBA" id="ARBA00001936"/>
    </source>
</evidence>
<dbReference type="Pfam" id="PF02056">
    <property type="entry name" value="Glyco_hydro_4"/>
    <property type="match status" value="1"/>
</dbReference>
<keyword evidence="6 10" id="KW-0464">Manganese</keyword>
<dbReference type="InterPro" id="IPR015955">
    <property type="entry name" value="Lactate_DH/Glyco_Ohase_4_C"/>
</dbReference>
<evidence type="ECO:0000256" key="3">
    <source>
        <dbReference type="ARBA" id="ARBA00022723"/>
    </source>
</evidence>
<keyword evidence="4 12" id="KW-0378">Hydrolase</keyword>
<evidence type="ECO:0000256" key="4">
    <source>
        <dbReference type="ARBA" id="ARBA00022801"/>
    </source>
</evidence>
<evidence type="ECO:0000256" key="6">
    <source>
        <dbReference type="ARBA" id="ARBA00023211"/>
    </source>
</evidence>
<comment type="cofactor">
    <cofactor evidence="1">
        <name>Mn(2+)</name>
        <dbReference type="ChEBI" id="CHEBI:29035"/>
    </cofactor>
</comment>
<dbReference type="Gene3D" id="3.90.1820.10">
    <property type="entry name" value="AglA-like glucosidase"/>
    <property type="match status" value="1"/>
</dbReference>
<dbReference type="GO" id="GO:0005975">
    <property type="term" value="P:carbohydrate metabolic process"/>
    <property type="evidence" value="ECO:0007669"/>
    <property type="project" value="InterPro"/>
</dbReference>
<keyword evidence="10" id="KW-0408">Iron</keyword>
<dbReference type="RefSeq" id="WP_013915278.1">
    <property type="nucleotide sequence ID" value="NC_015690.1"/>
</dbReference>
<evidence type="ECO:0000256" key="10">
    <source>
        <dbReference type="PIRSR" id="PIRSR601088-3"/>
    </source>
</evidence>
<keyword evidence="5 12" id="KW-0520">NAD</keyword>
<dbReference type="CDD" id="cd05297">
    <property type="entry name" value="GH4_alpha_glucosidase_galactosidase"/>
    <property type="match status" value="1"/>
</dbReference>
<feature type="binding site" evidence="10">
    <location>
        <position position="170"/>
    </location>
    <ligand>
        <name>Mn(2+)</name>
        <dbReference type="ChEBI" id="CHEBI:29035"/>
    </ligand>
</feature>
<evidence type="ECO:0000256" key="11">
    <source>
        <dbReference type="PIRSR" id="PIRSR601088-4"/>
    </source>
</evidence>
<organism evidence="14 15">
    <name type="scientific">Paenibacillus mucilaginosus (strain KNP414)</name>
    <dbReference type="NCBI Taxonomy" id="1036673"/>
    <lineage>
        <taxon>Bacteria</taxon>
        <taxon>Bacillati</taxon>
        <taxon>Bacillota</taxon>
        <taxon>Bacilli</taxon>
        <taxon>Bacillales</taxon>
        <taxon>Paenibacillaceae</taxon>
        <taxon>Paenibacillus</taxon>
    </lineage>
</organism>
<keyword evidence="3 10" id="KW-0479">Metal-binding</keyword>
<dbReference type="KEGG" id="pms:KNP414_01552"/>
<dbReference type="PANTHER" id="PTHR32092:SF6">
    <property type="entry name" value="ALPHA-GALACTOSIDASE"/>
    <property type="match status" value="1"/>
</dbReference>
<proteinExistence type="inferred from homology"/>
<dbReference type="PRINTS" id="PR00732">
    <property type="entry name" value="GLHYDRLASE4"/>
</dbReference>
<dbReference type="GO" id="GO:0016616">
    <property type="term" value="F:oxidoreductase activity, acting on the CH-OH group of donors, NAD or NADP as acceptor"/>
    <property type="evidence" value="ECO:0007669"/>
    <property type="project" value="InterPro"/>
</dbReference>
<accession>F8FNK4</accession>
<comment type="cofactor">
    <cofactor evidence="12">
        <name>NAD(+)</name>
        <dbReference type="ChEBI" id="CHEBI:57540"/>
    </cofactor>
    <text evidence="12">Binds 1 NAD(+) per subunit.</text>
</comment>
<evidence type="ECO:0000256" key="8">
    <source>
        <dbReference type="ARBA" id="ARBA00023295"/>
    </source>
</evidence>
<evidence type="ECO:0000256" key="2">
    <source>
        <dbReference type="ARBA" id="ARBA00010141"/>
    </source>
</evidence>
<dbReference type="SUPFAM" id="SSF56327">
    <property type="entry name" value="LDH C-terminal domain-like"/>
    <property type="match status" value="1"/>
</dbReference>
<feature type="domain" description="Glycosyl hydrolase family 4 C-terminal" evidence="13">
    <location>
        <begin position="195"/>
        <end position="405"/>
    </location>
</feature>
<evidence type="ECO:0000313" key="14">
    <source>
        <dbReference type="EMBL" id="AEI40116.1"/>
    </source>
</evidence>
<dbReference type="HOGENOM" id="CLU_045951_1_1_9"/>
<evidence type="ECO:0000256" key="9">
    <source>
        <dbReference type="PIRSR" id="PIRSR601088-2"/>
    </source>
</evidence>
<dbReference type="Proteomes" id="UP000006620">
    <property type="component" value="Chromosome"/>
</dbReference>
<dbReference type="AlphaFoldDB" id="F8FNK4"/>
<evidence type="ECO:0000256" key="12">
    <source>
        <dbReference type="RuleBase" id="RU361152"/>
    </source>
</evidence>
<comment type="similarity">
    <text evidence="2 12">Belongs to the glycosyl hydrolase 4 family.</text>
</comment>
<evidence type="ECO:0000256" key="5">
    <source>
        <dbReference type="ARBA" id="ARBA00023027"/>
    </source>
</evidence>
<dbReference type="InterPro" id="IPR001088">
    <property type="entry name" value="Glyco_hydro_4"/>
</dbReference>
<dbReference type="PATRIC" id="fig|1036673.3.peg.1368"/>
<sequence length="433" mass="48759">MADKITFLGAGSTVFAKNVLGDVMLTPALQEFELALFDIDLERLKDSENMLNNLKATAGSGCVVKAYTDRKEALRGARFVVNAIQVGGYDPCTITDFEIPKKYGLRQTIADTLGIGGIFRNLRTIPVMMEFARDMQEVCPDAWFLNYTNPMAVLTNAMITHGGIKTVGLCHSVQVCMPHLFDALGMEKDGVQTKIAGINHMAWLLEVTKDGVDLYPEIKRRALEKQKEKHHDMVRFELMHRFGYYVTESSEHNAEYHPYFIKKNYPELIDRFNIPLDEYPRRCVEQIERWKSMREELVGSKNLEHQRSHEYASYIFEAMVTNQPFKIGGNVMNTGLITNLPKEACVEVPCLVDASGVTPTYVGDLPPQLAALNRTNINTQLLTLEAAFTGKKEHIYHAALLDPHTAAELSIDDIVALCDDLIEAHGSWLPKFQ</sequence>
<evidence type="ECO:0000256" key="7">
    <source>
        <dbReference type="ARBA" id="ARBA00023277"/>
    </source>
</evidence>
<reference evidence="14 15" key="2">
    <citation type="journal article" date="2013" name="Genome Announc.">
        <title>Genome Sequence of Growth-Improving Paenibacillus mucilaginosus Strain KNP414.</title>
        <authorList>
            <person name="Lu J.J."/>
            <person name="Wang J.F."/>
            <person name="Hu X.F."/>
        </authorList>
    </citation>
    <scope>NUCLEOTIDE SEQUENCE [LARGE SCALE GENOMIC DNA]</scope>
    <source>
        <strain evidence="14 15">KNP414</strain>
    </source>
</reference>
<dbReference type="InterPro" id="IPR036291">
    <property type="entry name" value="NAD(P)-bd_dom_sf"/>
</dbReference>
<keyword evidence="7" id="KW-0119">Carbohydrate metabolism</keyword>
<keyword evidence="10" id="KW-0170">Cobalt</keyword>
<dbReference type="InterPro" id="IPR022616">
    <property type="entry name" value="Glyco_hydro_4_C"/>
</dbReference>
<dbReference type="PANTHER" id="PTHR32092">
    <property type="entry name" value="6-PHOSPHO-BETA-GLUCOSIDASE-RELATED"/>
    <property type="match status" value="1"/>
</dbReference>
<evidence type="ECO:0000313" key="15">
    <source>
        <dbReference type="Proteomes" id="UP000006620"/>
    </source>
</evidence>
<keyword evidence="8 12" id="KW-0326">Glycosidase</keyword>
<dbReference type="Pfam" id="PF11975">
    <property type="entry name" value="Glyco_hydro_4C"/>
    <property type="match status" value="1"/>
</dbReference>
<dbReference type="NCBIfam" id="NF011657">
    <property type="entry name" value="PRK15076.1"/>
    <property type="match status" value="1"/>
</dbReference>
<gene>
    <name evidence="14" type="primary">melA2</name>
    <name evidence="14" type="ordered locus">KNP414_01552</name>
</gene>
<feature type="binding site" evidence="9">
    <location>
        <position position="149"/>
    </location>
    <ligand>
        <name>substrate</name>
    </ligand>
</feature>
<feature type="binding site" evidence="10">
    <location>
        <position position="200"/>
    </location>
    <ligand>
        <name>Mn(2+)</name>
        <dbReference type="ChEBI" id="CHEBI:29035"/>
    </ligand>
</feature>
<keyword evidence="10" id="KW-0533">Nickel</keyword>
<protein>
    <submittedName>
        <fullName evidence="14">MelA2</fullName>
    </submittedName>
</protein>
<evidence type="ECO:0000259" key="13">
    <source>
        <dbReference type="Pfam" id="PF11975"/>
    </source>
</evidence>
<reference evidence="15" key="1">
    <citation type="submission" date="2011-06" db="EMBL/GenBank/DDBJ databases">
        <title>Complete genome sequence of Paenibacillus mucilaginosus KNP414.</title>
        <authorList>
            <person name="Wang J."/>
            <person name="Hu S."/>
            <person name="Hu X."/>
            <person name="Zhang B."/>
            <person name="Dong D."/>
            <person name="Zhang S."/>
            <person name="Zhao K."/>
            <person name="Wu D."/>
        </authorList>
    </citation>
    <scope>NUCLEOTIDE SEQUENCE [LARGE SCALE GENOMIC DNA]</scope>
    <source>
        <strain evidence="15">KNP414</strain>
    </source>
</reference>
<dbReference type="SUPFAM" id="SSF51735">
    <property type="entry name" value="NAD(P)-binding Rossmann-fold domains"/>
    <property type="match status" value="1"/>
</dbReference>
<dbReference type="GO" id="GO:0004553">
    <property type="term" value="F:hydrolase activity, hydrolyzing O-glycosyl compounds"/>
    <property type="evidence" value="ECO:0007669"/>
    <property type="project" value="InterPro"/>
</dbReference>
<name>F8FNK4_PAEMK</name>
<dbReference type="InterPro" id="IPR053715">
    <property type="entry name" value="GH4_Enzyme_sf"/>
</dbReference>